<dbReference type="InterPro" id="IPR038501">
    <property type="entry name" value="Spore_GerAC_C_sf"/>
</dbReference>
<evidence type="ECO:0000256" key="1">
    <source>
        <dbReference type="ARBA" id="ARBA00004635"/>
    </source>
</evidence>
<keyword evidence="3" id="KW-0309">Germination</keyword>
<dbReference type="PANTHER" id="PTHR35789:SF1">
    <property type="entry name" value="SPORE GERMINATION PROTEIN B3"/>
    <property type="match status" value="1"/>
</dbReference>
<evidence type="ECO:0000256" key="7">
    <source>
        <dbReference type="ARBA" id="ARBA00023288"/>
    </source>
</evidence>
<evidence type="ECO:0000313" key="11">
    <source>
        <dbReference type="Proteomes" id="UP001589854"/>
    </source>
</evidence>
<keyword evidence="5" id="KW-0472">Membrane</keyword>
<comment type="similarity">
    <text evidence="2">Belongs to the GerABKC lipoprotein family.</text>
</comment>
<protein>
    <submittedName>
        <fullName evidence="10">Ger(X)C family spore germination protein</fullName>
    </submittedName>
</protein>
<reference evidence="10 11" key="1">
    <citation type="submission" date="2024-09" db="EMBL/GenBank/DDBJ databases">
        <authorList>
            <person name="Sun Q."/>
            <person name="Mori K."/>
        </authorList>
    </citation>
    <scope>NUCLEOTIDE SEQUENCE [LARGE SCALE GENOMIC DNA]</scope>
    <source>
        <strain evidence="10 11">CCM 7228</strain>
    </source>
</reference>
<keyword evidence="4" id="KW-0732">Signal</keyword>
<name>A0ABV6GK69_9BACI</name>
<keyword evidence="7" id="KW-0449">Lipoprotein</keyword>
<dbReference type="NCBIfam" id="TIGR02887">
    <property type="entry name" value="spore_ger_x_C"/>
    <property type="match status" value="1"/>
</dbReference>
<dbReference type="InterPro" id="IPR008844">
    <property type="entry name" value="Spore_GerAC-like"/>
</dbReference>
<dbReference type="InterPro" id="IPR057336">
    <property type="entry name" value="GerAC_N"/>
</dbReference>
<evidence type="ECO:0000259" key="8">
    <source>
        <dbReference type="Pfam" id="PF05504"/>
    </source>
</evidence>
<dbReference type="Proteomes" id="UP001589854">
    <property type="component" value="Unassembled WGS sequence"/>
</dbReference>
<comment type="caution">
    <text evidence="10">The sequence shown here is derived from an EMBL/GenBank/DDBJ whole genome shotgun (WGS) entry which is preliminary data.</text>
</comment>
<keyword evidence="6" id="KW-0564">Palmitate</keyword>
<evidence type="ECO:0000256" key="3">
    <source>
        <dbReference type="ARBA" id="ARBA00022544"/>
    </source>
</evidence>
<dbReference type="Pfam" id="PF25198">
    <property type="entry name" value="Spore_GerAC_N"/>
    <property type="match status" value="1"/>
</dbReference>
<proteinExistence type="inferred from homology"/>
<evidence type="ECO:0000256" key="2">
    <source>
        <dbReference type="ARBA" id="ARBA00007886"/>
    </source>
</evidence>
<evidence type="ECO:0000256" key="4">
    <source>
        <dbReference type="ARBA" id="ARBA00022729"/>
    </source>
</evidence>
<feature type="domain" description="Spore germination GerAC-like C-terminal" evidence="8">
    <location>
        <begin position="156"/>
        <end position="314"/>
    </location>
</feature>
<evidence type="ECO:0000256" key="6">
    <source>
        <dbReference type="ARBA" id="ARBA00023139"/>
    </source>
</evidence>
<accession>A0ABV6GK69</accession>
<dbReference type="EMBL" id="JBHLVO010000027">
    <property type="protein sequence ID" value="MFC0273974.1"/>
    <property type="molecule type" value="Genomic_DNA"/>
</dbReference>
<dbReference type="PANTHER" id="PTHR35789">
    <property type="entry name" value="SPORE GERMINATION PROTEIN B3"/>
    <property type="match status" value="1"/>
</dbReference>
<organism evidence="10 11">
    <name type="scientific">Metabacillus herbersteinensis</name>
    <dbReference type="NCBI Taxonomy" id="283816"/>
    <lineage>
        <taxon>Bacteria</taxon>
        <taxon>Bacillati</taxon>
        <taxon>Bacillota</taxon>
        <taxon>Bacilli</taxon>
        <taxon>Bacillales</taxon>
        <taxon>Bacillaceae</taxon>
        <taxon>Metabacillus</taxon>
    </lineage>
</organism>
<evidence type="ECO:0000313" key="10">
    <source>
        <dbReference type="EMBL" id="MFC0273974.1"/>
    </source>
</evidence>
<dbReference type="Pfam" id="PF05504">
    <property type="entry name" value="Spore_GerAC"/>
    <property type="match status" value="1"/>
</dbReference>
<keyword evidence="11" id="KW-1185">Reference proteome</keyword>
<dbReference type="Gene3D" id="3.30.300.210">
    <property type="entry name" value="Nutrient germinant receptor protein C, domain 3"/>
    <property type="match status" value="1"/>
</dbReference>
<feature type="domain" description="Spore germination protein N-terminal" evidence="9">
    <location>
        <begin position="6"/>
        <end position="147"/>
    </location>
</feature>
<dbReference type="RefSeq" id="WP_378937766.1">
    <property type="nucleotide sequence ID" value="NZ_JBHLVO010000027.1"/>
</dbReference>
<sequence>MTIKLVIPSPTIEPGKSKFQLVSREADSIPEALKLMRSDVDKDLDMGHCKIVILNSELGQENFPETLYWFIRRHDVQRIEYIALAEPSAKALLELSPKSERLAANSLFLIFGQEGTETPLIVTVYMYDFYSRMLEKGKDPYLPIITIREEAYEINRVALFNKEKIVMTLSTEETGIFSQLVRKQSQVVIKASEGGLNYVLSVEDYDHKYYISESNPHNPQINMDVTIKAVAEESNQPLFDKDWTKLEEIAEKQIKDRYLTLFEQMKRNEVDPIGFGLRYIATHHNGEKDWEKWNQIYPKVKFNVKINVILKGTGVIK</sequence>
<gene>
    <name evidence="10" type="ORF">ACFFIX_21590</name>
</gene>
<dbReference type="InterPro" id="IPR046953">
    <property type="entry name" value="Spore_GerAC-like_C"/>
</dbReference>
<evidence type="ECO:0000256" key="5">
    <source>
        <dbReference type="ARBA" id="ARBA00023136"/>
    </source>
</evidence>
<comment type="subcellular location">
    <subcellularLocation>
        <location evidence="1">Membrane</location>
        <topology evidence="1">Lipid-anchor</topology>
    </subcellularLocation>
</comment>
<evidence type="ECO:0000259" key="9">
    <source>
        <dbReference type="Pfam" id="PF25198"/>
    </source>
</evidence>